<reference evidence="1" key="1">
    <citation type="submission" date="2017-06" db="EMBL/GenBank/DDBJ databases">
        <title>Novel phages from South African skin metaviromes.</title>
        <authorList>
            <person name="van Zyl L.J."/>
            <person name="Abrahams Y."/>
            <person name="Stander E.A."/>
            <person name="Kirby B.M."/>
            <person name="Clavaud C."/>
            <person name="Farcet C."/>
            <person name="Breton L."/>
            <person name="Trindade M.I."/>
        </authorList>
    </citation>
    <scope>NUCLEOTIDE SEQUENCE</scope>
</reference>
<protein>
    <submittedName>
        <fullName evidence="1">Uncharacterized protein</fullName>
    </submittedName>
</protein>
<organism evidence="1">
    <name type="scientific">uncultured Caudovirales phage</name>
    <dbReference type="NCBI Taxonomy" id="2100421"/>
    <lineage>
        <taxon>Viruses</taxon>
        <taxon>Duplodnaviria</taxon>
        <taxon>Heunggongvirae</taxon>
        <taxon>Uroviricota</taxon>
        <taxon>Caudoviricetes</taxon>
        <taxon>Peduoviridae</taxon>
        <taxon>Maltschvirus</taxon>
        <taxon>Maltschvirus maltsch</taxon>
    </lineage>
</organism>
<evidence type="ECO:0000313" key="1">
    <source>
        <dbReference type="EMBL" id="ASN67812.1"/>
    </source>
</evidence>
<gene>
    <name evidence="1" type="ORF">7AX1_179</name>
</gene>
<dbReference type="EMBL" id="MF417868">
    <property type="protein sequence ID" value="ASN67812.1"/>
    <property type="molecule type" value="Genomic_DNA"/>
</dbReference>
<accession>A0A2H4IZ34</accession>
<proteinExistence type="predicted"/>
<sequence length="174" mass="20500">MRHEIYQTASLLRFLNNINLNNTNIQYNLLDENIGFVSRYYTPNIQLSELAQRVLNDIQHNNIKTAEKDLNKNSIVNKIDKTMLKVQAPRIYFILQTIIMESYAIVNCFVENIDSIVYLTERDVKIARENLNYVADYLSDYEEYSSVVTDLRELDICFGYIELQLPLIKKERGY</sequence>
<name>A0A2H4IZ34_9CAUD</name>